<feature type="coiled-coil region" evidence="1">
    <location>
        <begin position="376"/>
        <end position="433"/>
    </location>
</feature>
<proteinExistence type="predicted"/>
<evidence type="ECO:0000313" key="5">
    <source>
        <dbReference type="Proteomes" id="UP000815677"/>
    </source>
</evidence>
<dbReference type="InterPro" id="IPR041679">
    <property type="entry name" value="DNA2/NAM7-like_C"/>
</dbReference>
<accession>A0ABQ0M773</accession>
<feature type="domain" description="DNA2/NAM7 helicase helicase" evidence="2">
    <location>
        <begin position="266"/>
        <end position="512"/>
    </location>
</feature>
<dbReference type="InterPro" id="IPR047187">
    <property type="entry name" value="SF1_C_Upf1"/>
</dbReference>
<dbReference type="InterPro" id="IPR045055">
    <property type="entry name" value="DNA2/NAM7-like"/>
</dbReference>
<organism evidence="4 5">
    <name type="scientific">Mycena chlorophos</name>
    <name type="common">Agaric fungus</name>
    <name type="synonym">Agaricus chlorophos</name>
    <dbReference type="NCBI Taxonomy" id="658473"/>
    <lineage>
        <taxon>Eukaryota</taxon>
        <taxon>Fungi</taxon>
        <taxon>Dikarya</taxon>
        <taxon>Basidiomycota</taxon>
        <taxon>Agaricomycotina</taxon>
        <taxon>Agaricomycetes</taxon>
        <taxon>Agaricomycetidae</taxon>
        <taxon>Agaricales</taxon>
        <taxon>Marasmiineae</taxon>
        <taxon>Mycenaceae</taxon>
        <taxon>Mycena</taxon>
    </lineage>
</organism>
<gene>
    <name evidence="4" type="ORF">MCHLO_15436</name>
</gene>
<protein>
    <recommendedName>
        <fullName evidence="6">P-loop containing nucleoside triphosphate hydrolase protein</fullName>
    </recommendedName>
</protein>
<dbReference type="Pfam" id="PF13086">
    <property type="entry name" value="AAA_11"/>
    <property type="match status" value="1"/>
</dbReference>
<evidence type="ECO:0008006" key="6">
    <source>
        <dbReference type="Google" id="ProtNLM"/>
    </source>
</evidence>
<dbReference type="InterPro" id="IPR041677">
    <property type="entry name" value="DNA2/NAM7_AAA_11"/>
</dbReference>
<evidence type="ECO:0000256" key="1">
    <source>
        <dbReference type="SAM" id="Coils"/>
    </source>
</evidence>
<evidence type="ECO:0000259" key="3">
    <source>
        <dbReference type="Pfam" id="PF13087"/>
    </source>
</evidence>
<feature type="domain" description="DNA2/NAM7 helicase-like C-terminal" evidence="3">
    <location>
        <begin position="520"/>
        <end position="735"/>
    </location>
</feature>
<sequence>MRASSRVAGPPSANKKRKFIRRIAPPQIVTPLEGEPYYEAIDAYSKRFLEMVQCEQSESETVMQERLSTWKLARLQDEGYCILGLTAFWVEENRFSRPVAIFMLGPGMGLPEHRFEIGTQVLLSRADPLTELECPRGTVVARTAHQLSIAFWEPFDGLDEGEWRMDVGHSDITYDRMRAAIMHLNQNPAELEVAAPVEEGRQLILRGTYLRDVLLRSSQPDAAADAPMDLGSGGAFKDDQRIHSWARRYSMPAPLVMEGDPPLEGLNRSQIQAIAMMLSERISLVQGPPGTGKTKTIIEAIKLLKMHFEVPHPLLVCTYTNVAVDHLVEGLAATGLKPLRVGFAGQVRESLMQHTVDYKMERHPLKPALNALGEQSKTLRTAVNEIAEKARDLEKRKEKMTTEKARERAMLILANMASDIEVKERTLRSLKARIFAVQSEMRRDILAESDVICSTCITSASWWLELIDFPVVFLDEASMSTEPASLIPLMKGSQHVALIGDHKQLPPIISSEEARDLGLGKSLFERLTEEGVAPTIMLDTQYRMHPGISLFPSSEFYNFLLQDGTIDASGNVSPRLAPPNSIHLKEDANGNRPAVIFLDHTGNEAIRDKSRVNHNEARIVLGVIEDLLLNNPALKGEDIGIIAPYAAQITLIMRLLNSRPEYFARFVSVLGEQRARQLANIEVRTVDGFEGREKEVIIFSTVRNNAGGHIGFLADQRRLNVGLTRAKRGLFVVGSLSTLGRGVRGIEANANAAKREHEPVVVQPGEVKVIPAKEEKPLKVKAQKKNLGRGGDKEGLRSWKRYAEWLLERGLVVRIGPMAIHAPLVSGVKASRLEAAVVL</sequence>
<dbReference type="Proteomes" id="UP000815677">
    <property type="component" value="Unassembled WGS sequence"/>
</dbReference>
<keyword evidence="1" id="KW-0175">Coiled coil</keyword>
<dbReference type="InterPro" id="IPR027417">
    <property type="entry name" value="P-loop_NTPase"/>
</dbReference>
<evidence type="ECO:0000259" key="2">
    <source>
        <dbReference type="Pfam" id="PF13086"/>
    </source>
</evidence>
<dbReference type="PANTHER" id="PTHR10887:SF517">
    <property type="entry name" value="RNA HELICASE NONSENSE MRNA REDUCING FACTOR"/>
    <property type="match status" value="1"/>
</dbReference>
<keyword evidence="5" id="KW-1185">Reference proteome</keyword>
<evidence type="ECO:0000313" key="4">
    <source>
        <dbReference type="EMBL" id="GAT59093.1"/>
    </source>
</evidence>
<reference evidence="4" key="1">
    <citation type="submission" date="2014-09" db="EMBL/GenBank/DDBJ databases">
        <title>Genome sequence of the luminous mushroom Mycena chlorophos for searching fungal bioluminescence genes.</title>
        <authorList>
            <person name="Tanaka Y."/>
            <person name="Kasuga D."/>
            <person name="Oba Y."/>
            <person name="Hase S."/>
            <person name="Sato K."/>
            <person name="Oba Y."/>
            <person name="Sakakibara Y."/>
        </authorList>
    </citation>
    <scope>NUCLEOTIDE SEQUENCE</scope>
</reference>
<dbReference type="SUPFAM" id="SSF52540">
    <property type="entry name" value="P-loop containing nucleoside triphosphate hydrolases"/>
    <property type="match status" value="1"/>
</dbReference>
<dbReference type="CDD" id="cd18808">
    <property type="entry name" value="SF1_C_Upf1"/>
    <property type="match status" value="1"/>
</dbReference>
<dbReference type="Gene3D" id="3.40.50.300">
    <property type="entry name" value="P-loop containing nucleotide triphosphate hydrolases"/>
    <property type="match status" value="2"/>
</dbReference>
<dbReference type="PANTHER" id="PTHR10887">
    <property type="entry name" value="DNA2/NAM7 HELICASE FAMILY"/>
    <property type="match status" value="1"/>
</dbReference>
<dbReference type="EMBL" id="DF849818">
    <property type="protein sequence ID" value="GAT59093.1"/>
    <property type="molecule type" value="Genomic_DNA"/>
</dbReference>
<dbReference type="Pfam" id="PF13087">
    <property type="entry name" value="AAA_12"/>
    <property type="match status" value="1"/>
</dbReference>
<name>A0ABQ0M773_MYCCL</name>